<dbReference type="GO" id="GO:0007165">
    <property type="term" value="P:signal transduction"/>
    <property type="evidence" value="ECO:0007669"/>
    <property type="project" value="InterPro"/>
</dbReference>
<comment type="caution">
    <text evidence="5">The sequence shown here is derived from an EMBL/GenBank/DDBJ whole genome shotgun (WGS) entry which is preliminary data.</text>
</comment>
<dbReference type="Proteomes" id="UP000682733">
    <property type="component" value="Unassembled WGS sequence"/>
</dbReference>
<evidence type="ECO:0000259" key="3">
    <source>
        <dbReference type="PROSITE" id="PS51037"/>
    </source>
</evidence>
<evidence type="ECO:0000313" key="4">
    <source>
        <dbReference type="EMBL" id="CAF1546168.1"/>
    </source>
</evidence>
<proteinExistence type="predicted"/>
<dbReference type="GO" id="GO:0006355">
    <property type="term" value="P:regulation of DNA-templated transcription"/>
    <property type="evidence" value="ECO:0007669"/>
    <property type="project" value="InterPro"/>
</dbReference>
<dbReference type="Pfam" id="PF03366">
    <property type="entry name" value="YEATS"/>
    <property type="match status" value="1"/>
</dbReference>
<protein>
    <recommendedName>
        <fullName evidence="3">YEATS domain-containing protein</fullName>
    </recommendedName>
</protein>
<name>A0A8S2UT25_9BILA</name>
<dbReference type="Proteomes" id="UP000677228">
    <property type="component" value="Unassembled WGS sequence"/>
</dbReference>
<sequence>MAYGVENALAVCCFMTPEYQESKNCQKELLYADEQNVPIIPCRIRSDWKPSSWLVPELPTKQFAHLAISNKSKSGVLRKTFLIGNTHKELTRKTAHGNTSEWTFFVRPPSSDRDSIETYIKRIRVYLHKTFSPPLVILDRSPFEITRTGWGEFEIRVIIEFQDEWHHEDLEIFWNLTLRDNESYEEVDVEFDSYL</sequence>
<dbReference type="Pfam" id="PF13676">
    <property type="entry name" value="TIR_2"/>
    <property type="match status" value="1"/>
</dbReference>
<reference evidence="5" key="1">
    <citation type="submission" date="2021-02" db="EMBL/GenBank/DDBJ databases">
        <authorList>
            <person name="Nowell W R."/>
        </authorList>
    </citation>
    <scope>NUCLEOTIDE SEQUENCE</scope>
</reference>
<evidence type="ECO:0000256" key="2">
    <source>
        <dbReference type="PROSITE-ProRule" id="PRU00376"/>
    </source>
</evidence>
<organism evidence="5 6">
    <name type="scientific">Didymodactylos carnosus</name>
    <dbReference type="NCBI Taxonomy" id="1234261"/>
    <lineage>
        <taxon>Eukaryota</taxon>
        <taxon>Metazoa</taxon>
        <taxon>Spiralia</taxon>
        <taxon>Gnathifera</taxon>
        <taxon>Rotifera</taxon>
        <taxon>Eurotatoria</taxon>
        <taxon>Bdelloidea</taxon>
        <taxon>Philodinida</taxon>
        <taxon>Philodinidae</taxon>
        <taxon>Didymodactylos</taxon>
    </lineage>
</organism>
<dbReference type="InterPro" id="IPR038704">
    <property type="entry name" value="YEAST_sf"/>
</dbReference>
<dbReference type="InterPro" id="IPR005033">
    <property type="entry name" value="YEATS"/>
</dbReference>
<evidence type="ECO:0000313" key="6">
    <source>
        <dbReference type="Proteomes" id="UP000682733"/>
    </source>
</evidence>
<dbReference type="InterPro" id="IPR035897">
    <property type="entry name" value="Toll_tir_struct_dom_sf"/>
</dbReference>
<dbReference type="SUPFAM" id="SSF52200">
    <property type="entry name" value="Toll/Interleukin receptor TIR domain"/>
    <property type="match status" value="1"/>
</dbReference>
<dbReference type="InterPro" id="IPR000157">
    <property type="entry name" value="TIR_dom"/>
</dbReference>
<accession>A0A8S2UT25</accession>
<keyword evidence="1 2" id="KW-0539">Nucleus</keyword>
<dbReference type="InterPro" id="IPR055129">
    <property type="entry name" value="YEATS_dom"/>
</dbReference>
<comment type="subcellular location">
    <subcellularLocation>
        <location evidence="2">Nucleus</location>
    </subcellularLocation>
</comment>
<gene>
    <name evidence="4" type="ORF">OVA965_LOCUS39034</name>
    <name evidence="5" type="ORF">TMI583_LOCUS40287</name>
</gene>
<evidence type="ECO:0000256" key="1">
    <source>
        <dbReference type="ARBA" id="ARBA00023242"/>
    </source>
</evidence>
<evidence type="ECO:0000313" key="5">
    <source>
        <dbReference type="EMBL" id="CAF4335224.1"/>
    </source>
</evidence>
<dbReference type="PROSITE" id="PS51037">
    <property type="entry name" value="YEATS"/>
    <property type="match status" value="1"/>
</dbReference>
<dbReference type="PANTHER" id="PTHR23195">
    <property type="entry name" value="YEATS DOMAIN"/>
    <property type="match status" value="1"/>
</dbReference>
<dbReference type="EMBL" id="CAJNOK010039636">
    <property type="protein sequence ID" value="CAF1546168.1"/>
    <property type="molecule type" value="Genomic_DNA"/>
</dbReference>
<feature type="domain" description="YEATS" evidence="3">
    <location>
        <begin position="71"/>
        <end position="195"/>
    </location>
</feature>
<dbReference type="GO" id="GO:0005634">
    <property type="term" value="C:nucleus"/>
    <property type="evidence" value="ECO:0007669"/>
    <property type="project" value="UniProtKB-SubCell"/>
</dbReference>
<dbReference type="EMBL" id="CAJOBA010062040">
    <property type="protein sequence ID" value="CAF4335224.1"/>
    <property type="molecule type" value="Genomic_DNA"/>
</dbReference>
<feature type="non-terminal residue" evidence="5">
    <location>
        <position position="1"/>
    </location>
</feature>
<dbReference type="AlphaFoldDB" id="A0A8S2UT25"/>
<dbReference type="Gene3D" id="2.60.40.1970">
    <property type="entry name" value="YEATS domain"/>
    <property type="match status" value="1"/>
</dbReference>